<proteinExistence type="predicted"/>
<feature type="region of interest" description="Disordered" evidence="1">
    <location>
        <begin position="253"/>
        <end position="305"/>
    </location>
</feature>
<gene>
    <name evidence="2" type="ORF">TNIN_29452</name>
</gene>
<evidence type="ECO:0000256" key="1">
    <source>
        <dbReference type="SAM" id="MobiDB-lite"/>
    </source>
</evidence>
<organism evidence="2 3">
    <name type="scientific">Trichonephila inaurata madagascariensis</name>
    <dbReference type="NCBI Taxonomy" id="2747483"/>
    <lineage>
        <taxon>Eukaryota</taxon>
        <taxon>Metazoa</taxon>
        <taxon>Ecdysozoa</taxon>
        <taxon>Arthropoda</taxon>
        <taxon>Chelicerata</taxon>
        <taxon>Arachnida</taxon>
        <taxon>Araneae</taxon>
        <taxon>Araneomorphae</taxon>
        <taxon>Entelegynae</taxon>
        <taxon>Araneoidea</taxon>
        <taxon>Nephilidae</taxon>
        <taxon>Trichonephila</taxon>
        <taxon>Trichonephila inaurata</taxon>
    </lineage>
</organism>
<dbReference type="EMBL" id="BMAV01018080">
    <property type="protein sequence ID" value="GFY70203.1"/>
    <property type="molecule type" value="Genomic_DNA"/>
</dbReference>
<evidence type="ECO:0000313" key="3">
    <source>
        <dbReference type="Proteomes" id="UP000886998"/>
    </source>
</evidence>
<keyword evidence="3" id="KW-1185">Reference proteome</keyword>
<sequence>MQLNIEGREERPKPSHADSINVLENITEELINHVLESISHDVHRALRLGYFPDNKYDIWFARKRKKKFVDIADPLDDPLSHIIKKEDGCKDYEDDDWDTWSDNGSVSWSETESDIDYGCSCEKDESVNLSEKELEVCTNFYTTEHTSRLRVYRATISEEDGDSEMRQVDICNEFNGFMDYREKIMNDKEEYDKLDEFSYRNNMLVNGFSGHGNRLVNRHVNGHMNRYNEHVNHKFGSGYDDKDGDKVDIKDDNKCFNKDGDKGHNKEGDKVDSKDNNKCFNKDGDKGHNKDGDKGHNKDGDKGHK</sequence>
<accession>A0A8X7CIR0</accession>
<reference evidence="2" key="1">
    <citation type="submission" date="2020-08" db="EMBL/GenBank/DDBJ databases">
        <title>Multicomponent nature underlies the extraordinary mechanical properties of spider dragline silk.</title>
        <authorList>
            <person name="Kono N."/>
            <person name="Nakamura H."/>
            <person name="Mori M."/>
            <person name="Yoshida Y."/>
            <person name="Ohtoshi R."/>
            <person name="Malay A.D."/>
            <person name="Moran D.A.P."/>
            <person name="Tomita M."/>
            <person name="Numata K."/>
            <person name="Arakawa K."/>
        </authorList>
    </citation>
    <scope>NUCLEOTIDE SEQUENCE</scope>
</reference>
<evidence type="ECO:0000313" key="2">
    <source>
        <dbReference type="EMBL" id="GFY70203.1"/>
    </source>
</evidence>
<name>A0A8X7CIR0_9ARAC</name>
<dbReference type="Proteomes" id="UP000886998">
    <property type="component" value="Unassembled WGS sequence"/>
</dbReference>
<protein>
    <submittedName>
        <fullName evidence="2">Uncharacterized protein</fullName>
    </submittedName>
</protein>
<comment type="caution">
    <text evidence="2">The sequence shown here is derived from an EMBL/GenBank/DDBJ whole genome shotgun (WGS) entry which is preliminary data.</text>
</comment>
<dbReference type="AlphaFoldDB" id="A0A8X7CIR0"/>